<dbReference type="SUPFAM" id="SSF48264">
    <property type="entry name" value="Cytochrome P450"/>
    <property type="match status" value="1"/>
</dbReference>
<dbReference type="AlphaFoldDB" id="A0A4P9YTT5"/>
<comment type="similarity">
    <text evidence="2">Belongs to the cytochrome P450 family.</text>
</comment>
<keyword evidence="6" id="KW-1185">Reference proteome</keyword>
<evidence type="ECO:0000256" key="2">
    <source>
        <dbReference type="ARBA" id="ARBA00010617"/>
    </source>
</evidence>
<dbReference type="GO" id="GO:0004497">
    <property type="term" value="F:monooxygenase activity"/>
    <property type="evidence" value="ECO:0007669"/>
    <property type="project" value="InterPro"/>
</dbReference>
<dbReference type="Gene3D" id="1.10.630.10">
    <property type="entry name" value="Cytochrome P450"/>
    <property type="match status" value="1"/>
</dbReference>
<reference evidence="6" key="1">
    <citation type="journal article" date="2018" name="Nat. Microbiol.">
        <title>Leveraging single-cell genomics to expand the fungal tree of life.</title>
        <authorList>
            <person name="Ahrendt S.R."/>
            <person name="Quandt C.A."/>
            <person name="Ciobanu D."/>
            <person name="Clum A."/>
            <person name="Salamov A."/>
            <person name="Andreopoulos B."/>
            <person name="Cheng J.F."/>
            <person name="Woyke T."/>
            <person name="Pelin A."/>
            <person name="Henrissat B."/>
            <person name="Reynolds N.K."/>
            <person name="Benny G.L."/>
            <person name="Smith M.E."/>
            <person name="James T.Y."/>
            <person name="Grigoriev I.V."/>
        </authorList>
    </citation>
    <scope>NUCLEOTIDE SEQUENCE [LARGE SCALE GENOMIC DNA]</scope>
    <source>
        <strain evidence="6">Benny S71-1</strain>
    </source>
</reference>
<evidence type="ECO:0000313" key="6">
    <source>
        <dbReference type="Proteomes" id="UP000278143"/>
    </source>
</evidence>
<protein>
    <submittedName>
        <fullName evidence="5">Cytochrome P450</fullName>
    </submittedName>
</protein>
<comment type="cofactor">
    <cofactor evidence="1">
        <name>heme</name>
        <dbReference type="ChEBI" id="CHEBI:30413"/>
    </cofactor>
</comment>
<evidence type="ECO:0000256" key="3">
    <source>
        <dbReference type="ARBA" id="ARBA00022723"/>
    </source>
</evidence>
<dbReference type="InterPro" id="IPR036396">
    <property type="entry name" value="Cyt_P450_sf"/>
</dbReference>
<proteinExistence type="inferred from homology"/>
<accession>A0A4P9YTT5</accession>
<organism evidence="5 6">
    <name type="scientific">Syncephalis pseudoplumigaleata</name>
    <dbReference type="NCBI Taxonomy" id="1712513"/>
    <lineage>
        <taxon>Eukaryota</taxon>
        <taxon>Fungi</taxon>
        <taxon>Fungi incertae sedis</taxon>
        <taxon>Zoopagomycota</taxon>
        <taxon>Zoopagomycotina</taxon>
        <taxon>Zoopagomycetes</taxon>
        <taxon>Zoopagales</taxon>
        <taxon>Piptocephalidaceae</taxon>
        <taxon>Syncephalis</taxon>
    </lineage>
</organism>
<dbReference type="Pfam" id="PF00067">
    <property type="entry name" value="p450"/>
    <property type="match status" value="1"/>
</dbReference>
<evidence type="ECO:0000313" key="5">
    <source>
        <dbReference type="EMBL" id="RKP23337.1"/>
    </source>
</evidence>
<dbReference type="OrthoDB" id="1844152at2759"/>
<sequence length="377" mass="42371">MSQLVEGLLGQWRNGSIAGSIVDSPAILAAMAFIAGAYYYSSRPRANEPPRVGYTIPVVGHGIEFAKNPAQFFAKCTEQYGETFSMLMFGRWITVIGRSEIRNVMRAPDNQFSFTDGAIEMLDTVYMFGDTLPGNRFHVTLLRRNLAKQLDQLAVRMVGRAGIAYRASIGGDGVLGSVMIIVAHIALHHGIVSTCLTDNADIYNNDEVLRMMRTVARDVARTTLFKRMFPLSISRLLTRQVTAMSKNLKVADEIIAPEVIERRRLAKELGDAYNEPHDMLNWINNAKDDNGDYYDPIAVARRSIQIAFASVTTTSNFCTHFIYDIASYPEYRKKLQEEQDELVHLYGEEITPEALQKMRFMDACIRESLRLNSSASK</sequence>
<dbReference type="InterPro" id="IPR001128">
    <property type="entry name" value="Cyt_P450"/>
</dbReference>
<keyword evidence="3" id="KW-0479">Metal-binding</keyword>
<name>A0A4P9YTT5_9FUNG</name>
<dbReference type="PANTHER" id="PTHR46206:SF7">
    <property type="entry name" value="P450, PUTATIVE (EUROFUNG)-RELATED"/>
    <property type="match status" value="1"/>
</dbReference>
<dbReference type="PRINTS" id="PR00465">
    <property type="entry name" value="EP450IV"/>
</dbReference>
<dbReference type="GO" id="GO:0020037">
    <property type="term" value="F:heme binding"/>
    <property type="evidence" value="ECO:0007669"/>
    <property type="project" value="InterPro"/>
</dbReference>
<dbReference type="Proteomes" id="UP000278143">
    <property type="component" value="Unassembled WGS sequence"/>
</dbReference>
<dbReference type="PANTHER" id="PTHR46206">
    <property type="entry name" value="CYTOCHROME P450"/>
    <property type="match status" value="1"/>
</dbReference>
<keyword evidence="4" id="KW-0408">Iron</keyword>
<dbReference type="GO" id="GO:0016705">
    <property type="term" value="F:oxidoreductase activity, acting on paired donors, with incorporation or reduction of molecular oxygen"/>
    <property type="evidence" value="ECO:0007669"/>
    <property type="project" value="InterPro"/>
</dbReference>
<evidence type="ECO:0000256" key="1">
    <source>
        <dbReference type="ARBA" id="ARBA00001971"/>
    </source>
</evidence>
<gene>
    <name evidence="5" type="ORF">SYNPS1DRAFT_30926</name>
</gene>
<dbReference type="InterPro" id="IPR002403">
    <property type="entry name" value="Cyt_P450_E_grp-IV"/>
</dbReference>
<evidence type="ECO:0000256" key="4">
    <source>
        <dbReference type="ARBA" id="ARBA00023004"/>
    </source>
</evidence>
<dbReference type="GO" id="GO:0005506">
    <property type="term" value="F:iron ion binding"/>
    <property type="evidence" value="ECO:0007669"/>
    <property type="project" value="InterPro"/>
</dbReference>
<dbReference type="EMBL" id="KZ991071">
    <property type="protein sequence ID" value="RKP23337.1"/>
    <property type="molecule type" value="Genomic_DNA"/>
</dbReference>